<evidence type="ECO:0000313" key="2">
    <source>
        <dbReference type="EMBL" id="AZA50542.1"/>
    </source>
</evidence>
<feature type="domain" description="Protein NO VEIN C-terminal" evidence="1">
    <location>
        <begin position="1500"/>
        <end position="1576"/>
    </location>
</feature>
<dbReference type="Proteomes" id="UP000255224">
    <property type="component" value="Unassembled WGS sequence"/>
</dbReference>
<reference evidence="3 4" key="1">
    <citation type="submission" date="2018-06" db="EMBL/GenBank/DDBJ databases">
        <authorList>
            <consortium name="Pathogen Informatics"/>
            <person name="Doyle S."/>
        </authorList>
    </citation>
    <scope>NUCLEOTIDE SEQUENCE [LARGE SCALE GENOMIC DNA]</scope>
    <source>
        <strain evidence="3 4">NCTC13533</strain>
    </source>
</reference>
<dbReference type="InterPro" id="IPR052957">
    <property type="entry name" value="Auxin_embryo_med"/>
</dbReference>
<dbReference type="InterPro" id="IPR036890">
    <property type="entry name" value="HATPase_C_sf"/>
</dbReference>
<reference evidence="2" key="3">
    <citation type="submission" date="2018-11" db="EMBL/GenBank/DDBJ databases">
        <title>Proposal to divide the Flavobacteriaceae and reorganize its genera based on Amino Acid Identity values calculated from whole genome sequences.</title>
        <authorList>
            <person name="Nicholson A.C."/>
            <person name="Gulvik C.A."/>
            <person name="Whitney A.M."/>
            <person name="Humrighouse B.W."/>
            <person name="Bell M."/>
            <person name="Holmes B."/>
            <person name="Steigerwalt A."/>
            <person name="Villarma A."/>
            <person name="Sheth M."/>
            <person name="Batra D."/>
            <person name="Pryor J."/>
            <person name="Bernardet J.-F."/>
            <person name="Hugo C."/>
            <person name="Kampfer P."/>
            <person name="Newman J."/>
            <person name="Mcquiston J.R."/>
        </authorList>
    </citation>
    <scope>NUCLEOTIDE SEQUENCE [LARGE SCALE GENOMIC DNA]</scope>
    <source>
        <strain evidence="2">G0188</strain>
    </source>
</reference>
<dbReference type="PANTHER" id="PTHR32387:SF0">
    <property type="entry name" value="PROTEIN NO VEIN"/>
    <property type="match status" value="1"/>
</dbReference>
<dbReference type="Proteomes" id="UP000273270">
    <property type="component" value="Chromosome"/>
</dbReference>
<organism evidence="3 4">
    <name type="scientific">Chryseobacterium carnipullorum</name>
    <dbReference type="NCBI Taxonomy" id="1124835"/>
    <lineage>
        <taxon>Bacteria</taxon>
        <taxon>Pseudomonadati</taxon>
        <taxon>Bacteroidota</taxon>
        <taxon>Flavobacteriia</taxon>
        <taxon>Flavobacteriales</taxon>
        <taxon>Weeksellaceae</taxon>
        <taxon>Chryseobacterium group</taxon>
        <taxon>Chryseobacterium</taxon>
    </lineage>
</organism>
<evidence type="ECO:0000259" key="1">
    <source>
        <dbReference type="Pfam" id="PF13020"/>
    </source>
</evidence>
<dbReference type="NCBIfam" id="NF047352">
    <property type="entry name" value="P_loop_sacsin"/>
    <property type="match status" value="1"/>
</dbReference>
<evidence type="ECO:0000313" key="5">
    <source>
        <dbReference type="Proteomes" id="UP000273270"/>
    </source>
</evidence>
<sequence length="1615" mass="188035">MTTETNIQSLAIHQLDYIKKMYAEEPHFMLEHYQLEKTTTYEYEGRELLELLQNADDAAEYTSNPKVLIQLINNQLIIANTGQVFSKDGLKSIFHSHLSSKFNQKNQIGNKGLGFRTTLSWSEKVSILSGDLRISFSSSNSKNILDELFKINPSIEELILNKYLRMEDAISIFRCPEIIDHITLFPELDGYDTVIILDLKDIIVVDGQIKKTTVVIEEQLLKNVDPEILLFLNNLNEIKIATPNINQLITRKNISEEKIMDDCILKRISVSNNEFLDEWNIFIKQGSHLPELGTEKNYEVAVAWRDDLKGAKNVIHSYFRTDVVFSFPGILHGTFELSSNRNELIKGKGYNAFLFKEAANLISEVAQIIARNINDKISYLPLKITDVDFRNLNSMIKEMSFEMNLLNSLKEQEVFPTINNNYIRWNKEETSPAFYKDIIFSQYLDPSTYDQLLLHSNDEFVINLLKKLEYCTYNIEEIIESIAEKRKSINIPDYARLIKAIQECAQGTDLQNTNGLFYDKFQNLLTFGSPIFLPNNGATYAVPEEVGIKLMDDELAGELLKCYDAYDYKNLTVQLENFNIREFSFTEVVESIITFYSHRPEVSITDVKKMHHIIFNLFKVNSEDGRQWKGSSIKMITKKLTIANADELYFGKDYDNLLSEDLYHYKTEKIVASHKIYGVDKLDISTWKKYFEWLGIEYFPRKIYCDAPHDYADYVMLNYDYLKGIENNVFIGGYVEFKNLLTVGYGTIKVVALDDFDDILKNNSTEMIINWIDKDPKILSIVNENIEDDSCLINFKLSNIKSALTIRGGRMKSYIKWKLGHFSWLQTESQVKTEPVRCATAAYINEDFRGLIEKPKIDYEKLKKLKVEKDKIDYILSRVGVHKSIDTFPPVLIYSILNKLPHIEEIEKKAKTIYNQIAVNYDDISLPKLQSLEREAYINNGKVFCKDGKFNCVDEVFYVNDRRYGEAVIRQFNVIDIERRRGKDKITKIFGVKPLDKLELSVVGSPVIHPLSPKFEQEIENFKPYVYVLRKEQDSGNEKNIIKTTKFQLVSKLKATSNKGQYVKTFELNDFEYLYIKKRNMIYLNIPVHFSEVTDLKEDIHFCSAIAEIFSAIIDVDSQRLQIRELFSKSTSVRDELLRSELDDEKLEKLQDAREKLGITSDPKIDFWMSFVKCFKSKKMSLKDNTDNEILTSLLKNFPDQIPVITNSIDLINYTDFSDEVTLEHIVFLLKSFGITLEQFNKYHYPSIDISLLYDIEFRRAISDHSESLKSLLYTKCYRNDLNKKDFLKLNNEYDTLYCENLNDVNFDVITDLKTVVQDRFDINLNDAYNSIDLRQLHRQNKEKLWEFLNIEKLDSKLFNQFLDDLEIQSLLLFDDEFLNIQEILMEWLGKNQNESIEPNNNSSKSFKVSFGNTQLFYDDFFDLRSQLDNLLTDHDLQNIIFENIKITRKEISSGNRNSSGKNPAKGSNLRKQKEEIGFLGEYIVYNHLLKLSEDKSNVSWVSAYAKECGVNLDGKDGWGYDIEYLPKGTKYKHFVEVKVVGWDDSFHITPREVQAGERLKNNYEIFLVRNLENISSVKIEKIQGIFNYRGQSFSDNDMFTVVNDNFILKFKREI</sequence>
<protein>
    <submittedName>
        <fullName evidence="2">DUF3883 domain-containing protein</fullName>
    </submittedName>
</protein>
<dbReference type="PANTHER" id="PTHR32387">
    <property type="entry name" value="WU:FJ29H11"/>
    <property type="match status" value="1"/>
</dbReference>
<proteinExistence type="predicted"/>
<dbReference type="RefSeq" id="WP_123881300.1">
    <property type="nucleotide sequence ID" value="NZ_CP033920.1"/>
</dbReference>
<gene>
    <name evidence="2" type="ORF">EG346_21195</name>
    <name evidence="3" type="ORF">NCTC13533_02912</name>
</gene>
<accession>A0A3G6M4Q8</accession>
<reference evidence="5" key="2">
    <citation type="submission" date="2018-11" db="EMBL/GenBank/DDBJ databases">
        <title>Proposal to divide the Flavobacteriaceae and reorganize its genera based on Amino Acid Identity values calculated from whole genome sequences.</title>
        <authorList>
            <person name="Nicholson A.C."/>
            <person name="Gulvik C.A."/>
            <person name="Whitney A.M."/>
            <person name="Humrighouse B.W."/>
            <person name="Bell M."/>
            <person name="Holmes B."/>
            <person name="Steigerwalt A.G."/>
            <person name="Villarma A."/>
            <person name="Sheth M."/>
            <person name="Batra D."/>
            <person name="Pryor J."/>
            <person name="Bernardet J.-F."/>
            <person name="Hugo C."/>
            <person name="Kampfer P."/>
            <person name="Newman J."/>
            <person name="McQuiston J.R."/>
        </authorList>
    </citation>
    <scope>NUCLEOTIDE SEQUENCE [LARGE SCALE GENOMIC DNA]</scope>
    <source>
        <strain evidence="5">G0188</strain>
    </source>
</reference>
<dbReference type="Gene3D" id="3.30.565.10">
    <property type="entry name" value="Histidine kinase-like ATPase, C-terminal domain"/>
    <property type="match status" value="1"/>
</dbReference>
<name>A0A376E3B4_CHRCU</name>
<dbReference type="SUPFAM" id="SSF55874">
    <property type="entry name" value="ATPase domain of HSP90 chaperone/DNA topoisomerase II/histidine kinase"/>
    <property type="match status" value="1"/>
</dbReference>
<dbReference type="EMBL" id="CP033920">
    <property type="protein sequence ID" value="AZA50542.1"/>
    <property type="molecule type" value="Genomic_DNA"/>
</dbReference>
<dbReference type="KEGG" id="ccau:EG346_21195"/>
<dbReference type="InterPro" id="IPR024975">
    <property type="entry name" value="NOV_C"/>
</dbReference>
<dbReference type="EMBL" id="UFVQ01000003">
    <property type="protein sequence ID" value="STD00353.1"/>
    <property type="molecule type" value="Genomic_DNA"/>
</dbReference>
<accession>A0A376E3B4</accession>
<dbReference type="Pfam" id="PF13020">
    <property type="entry name" value="NOV_C"/>
    <property type="match status" value="1"/>
</dbReference>
<evidence type="ECO:0000313" key="4">
    <source>
        <dbReference type="Proteomes" id="UP000255224"/>
    </source>
</evidence>
<keyword evidence="5" id="KW-1185">Reference proteome</keyword>
<dbReference type="OrthoDB" id="7782105at2"/>
<evidence type="ECO:0000313" key="3">
    <source>
        <dbReference type="EMBL" id="STD00353.1"/>
    </source>
</evidence>